<proteinExistence type="predicted"/>
<dbReference type="GO" id="GO:0070189">
    <property type="term" value="P:kynurenine metabolic process"/>
    <property type="evidence" value="ECO:0007669"/>
    <property type="project" value="TreeGrafter"/>
</dbReference>
<dbReference type="OrthoDB" id="10053569at2759"/>
<keyword evidence="10" id="KW-1185">Reference proteome</keyword>
<evidence type="ECO:0000256" key="4">
    <source>
        <dbReference type="ARBA" id="ARBA00022857"/>
    </source>
</evidence>
<keyword evidence="7" id="KW-0472">Membrane</keyword>
<dbReference type="FunCoup" id="F2UBV5">
    <property type="interactions" value="300"/>
</dbReference>
<feature type="domain" description="FAD-binding" evidence="8">
    <location>
        <begin position="210"/>
        <end position="250"/>
    </location>
</feature>
<dbReference type="OMA" id="REFMFIA"/>
<dbReference type="RefSeq" id="XP_004993534.1">
    <property type="nucleotide sequence ID" value="XM_004993477.1"/>
</dbReference>
<dbReference type="PANTHER" id="PTHR46028">
    <property type="entry name" value="KYNURENINE 3-MONOOXYGENASE"/>
    <property type="match status" value="1"/>
</dbReference>
<dbReference type="Proteomes" id="UP000007799">
    <property type="component" value="Unassembled WGS sequence"/>
</dbReference>
<dbReference type="InterPro" id="IPR002938">
    <property type="entry name" value="FAD-bd"/>
</dbReference>
<dbReference type="KEGG" id="sre:PTSG_05665"/>
<evidence type="ECO:0000256" key="3">
    <source>
        <dbReference type="ARBA" id="ARBA00022827"/>
    </source>
</evidence>
<dbReference type="AlphaFoldDB" id="F2UBV5"/>
<accession>F2UBV5</accession>
<dbReference type="PANTHER" id="PTHR46028:SF2">
    <property type="entry name" value="KYNURENINE 3-MONOOXYGENASE"/>
    <property type="match status" value="1"/>
</dbReference>
<sequence>MKVVIVGGGLVGALEACFMAKRGHEVLLFETRKDLRKEPRYSGYSINLALSIRGIDALKHAGVDHKIVSKGIPMRARMIHSHSGKLSKQPYGTKDQAILSVDRRGLNEELLTAAEKYKGVKIYFQHKLRRMNTSNNTCVFEDKDHKEVRVQADLITLFMPFDKFESIKTDADIISFFEAEFPDSLPLLGRDNLIHDFNTNPTSPLITVKCSKIAAARCCLLGDAAHAIVPFYGQGMNAGFEDCLVLEDCLNAESDIEKAMKLFSDTRTKDVHAIADLALYNYIEMRDLVNSSWFLFRKKVDNVLHWLMPNTFIPLYTMVTFTRIPYATVIAANEKQKKVVNVGLGLAALGGIAGAALLAKRYLAK</sequence>
<dbReference type="GO" id="GO:0004502">
    <property type="term" value="F:kynurenine 3-monooxygenase activity"/>
    <property type="evidence" value="ECO:0007669"/>
    <property type="project" value="TreeGrafter"/>
</dbReference>
<evidence type="ECO:0000313" key="10">
    <source>
        <dbReference type="Proteomes" id="UP000007799"/>
    </source>
</evidence>
<dbReference type="InterPro" id="IPR036188">
    <property type="entry name" value="FAD/NAD-bd_sf"/>
</dbReference>
<dbReference type="InParanoid" id="F2UBV5"/>
<feature type="transmembrane region" description="Helical" evidence="7">
    <location>
        <begin position="339"/>
        <end position="359"/>
    </location>
</feature>
<evidence type="ECO:0000259" key="8">
    <source>
        <dbReference type="Pfam" id="PF01494"/>
    </source>
</evidence>
<dbReference type="eggNOG" id="KOG2614">
    <property type="taxonomic scope" value="Eukaryota"/>
</dbReference>
<evidence type="ECO:0000256" key="2">
    <source>
        <dbReference type="ARBA" id="ARBA00022630"/>
    </source>
</evidence>
<keyword evidence="5" id="KW-0560">Oxidoreductase</keyword>
<evidence type="ECO:0000256" key="5">
    <source>
        <dbReference type="ARBA" id="ARBA00023002"/>
    </source>
</evidence>
<protein>
    <submittedName>
        <fullName evidence="9">Kynurenine 3-monooxygenase</fullName>
    </submittedName>
</protein>
<evidence type="ECO:0000313" key="9">
    <source>
        <dbReference type="EMBL" id="EGD73971.1"/>
    </source>
</evidence>
<dbReference type="STRING" id="946362.F2UBV5"/>
<feature type="domain" description="FAD-binding" evidence="8">
    <location>
        <begin position="2"/>
        <end position="155"/>
    </location>
</feature>
<dbReference type="SUPFAM" id="SSF51905">
    <property type="entry name" value="FAD/NAD(P)-binding domain"/>
    <property type="match status" value="1"/>
</dbReference>
<reference evidence="9" key="1">
    <citation type="submission" date="2009-08" db="EMBL/GenBank/DDBJ databases">
        <title>Annotation of Salpingoeca rosetta.</title>
        <authorList>
            <consortium name="The Broad Institute Genome Sequencing Platform"/>
            <person name="Russ C."/>
            <person name="Cuomo C."/>
            <person name="Burger G."/>
            <person name="Gray M.W."/>
            <person name="Holland P.W.H."/>
            <person name="King N."/>
            <person name="Lang F.B.F."/>
            <person name="Roger A.J."/>
            <person name="Ruiz-Trillo I."/>
            <person name="Young S.K."/>
            <person name="Zeng Q."/>
            <person name="Gargeya S."/>
            <person name="Alvarado L."/>
            <person name="Berlin A."/>
            <person name="Chapman S.B."/>
            <person name="Chen Z."/>
            <person name="Freedman E."/>
            <person name="Gellesch M."/>
            <person name="Goldberg J."/>
            <person name="Griggs A."/>
            <person name="Gujja S."/>
            <person name="Heilman E."/>
            <person name="Heiman D."/>
            <person name="Howarth C."/>
            <person name="Mehta T."/>
            <person name="Neiman D."/>
            <person name="Pearson M."/>
            <person name="Roberts A."/>
            <person name="Saif S."/>
            <person name="Shea T."/>
            <person name="Shenoy N."/>
            <person name="Sisk P."/>
            <person name="Stolte C."/>
            <person name="Sykes S."/>
            <person name="White J."/>
            <person name="Yandava C."/>
            <person name="Haas B."/>
            <person name="Nusbaum C."/>
            <person name="Birren B."/>
        </authorList>
    </citation>
    <scope>NUCLEOTIDE SEQUENCE [LARGE SCALE GENOMIC DNA]</scope>
    <source>
        <strain evidence="9">ATCC 50818</strain>
    </source>
</reference>
<keyword evidence="7" id="KW-0812">Transmembrane</keyword>
<name>F2UBV5_SALR5</name>
<keyword evidence="2" id="KW-0285">Flavoprotein</keyword>
<dbReference type="GeneID" id="16074111"/>
<dbReference type="Pfam" id="PF01494">
    <property type="entry name" value="FAD_binding_3"/>
    <property type="match status" value="2"/>
</dbReference>
<evidence type="ECO:0000256" key="6">
    <source>
        <dbReference type="ARBA" id="ARBA00023033"/>
    </source>
</evidence>
<gene>
    <name evidence="9" type="ORF">PTSG_05665</name>
</gene>
<dbReference type="EMBL" id="GL832967">
    <property type="protein sequence ID" value="EGD73971.1"/>
    <property type="molecule type" value="Genomic_DNA"/>
</dbReference>
<evidence type="ECO:0000256" key="7">
    <source>
        <dbReference type="SAM" id="Phobius"/>
    </source>
</evidence>
<evidence type="ECO:0000256" key="1">
    <source>
        <dbReference type="ARBA" id="ARBA00001974"/>
    </source>
</evidence>
<comment type="cofactor">
    <cofactor evidence="1">
        <name>FAD</name>
        <dbReference type="ChEBI" id="CHEBI:57692"/>
    </cofactor>
</comment>
<dbReference type="GO" id="GO:0071949">
    <property type="term" value="F:FAD binding"/>
    <property type="evidence" value="ECO:0007669"/>
    <property type="project" value="InterPro"/>
</dbReference>
<keyword evidence="7" id="KW-1133">Transmembrane helix</keyword>
<dbReference type="Gene3D" id="3.50.50.60">
    <property type="entry name" value="FAD/NAD(P)-binding domain"/>
    <property type="match status" value="2"/>
</dbReference>
<organism evidence="10">
    <name type="scientific">Salpingoeca rosetta (strain ATCC 50818 / BSB-021)</name>
    <dbReference type="NCBI Taxonomy" id="946362"/>
    <lineage>
        <taxon>Eukaryota</taxon>
        <taxon>Choanoflagellata</taxon>
        <taxon>Craspedida</taxon>
        <taxon>Salpingoecidae</taxon>
        <taxon>Salpingoeca</taxon>
    </lineage>
</organism>
<keyword evidence="6 9" id="KW-0503">Monooxygenase</keyword>
<keyword evidence="3" id="KW-0274">FAD</keyword>
<keyword evidence="4" id="KW-0521">NADP</keyword>
<dbReference type="GO" id="GO:0005741">
    <property type="term" value="C:mitochondrial outer membrane"/>
    <property type="evidence" value="ECO:0007669"/>
    <property type="project" value="TreeGrafter"/>
</dbReference>